<comment type="caution">
    <text evidence="9">The sequence shown here is derived from an EMBL/GenBank/DDBJ whole genome shotgun (WGS) entry which is preliminary data.</text>
</comment>
<sequence length="187" mass="21027">MSHHKPGQIRIIGGSHRSRLIVVENQPDLRPTGNRIRETLFNWVGPNIVCMRVLDLFAGSGILGFEALSRGAAHVTFVDNSRNAIKTLKTNAADLNFHSLSIVQSRAEDFVQNCDETFDLIFIDPPFASDAIQRINGIITAATHPGTLIYREFAKNQQPPEPDKQYFSCLKQKSGGQVNYQLWKRHE</sequence>
<evidence type="ECO:0000256" key="1">
    <source>
        <dbReference type="ARBA" id="ARBA00002649"/>
    </source>
</evidence>
<dbReference type="PANTHER" id="PTHR43542">
    <property type="entry name" value="METHYLTRANSFERASE"/>
    <property type="match status" value="1"/>
</dbReference>
<comment type="similarity">
    <text evidence="2 8">Belongs to the methyltransferase superfamily. RsmD family.</text>
</comment>
<dbReference type="InterPro" id="IPR029063">
    <property type="entry name" value="SAM-dependent_MTases_sf"/>
</dbReference>
<dbReference type="RefSeq" id="WP_188365104.1">
    <property type="nucleotide sequence ID" value="NZ_BAABJF010000002.1"/>
</dbReference>
<dbReference type="PROSITE" id="PS00092">
    <property type="entry name" value="N6_MTASE"/>
    <property type="match status" value="1"/>
</dbReference>
<dbReference type="InterPro" id="IPR004398">
    <property type="entry name" value="RNA_MeTrfase_RsmD"/>
</dbReference>
<evidence type="ECO:0000256" key="4">
    <source>
        <dbReference type="ARBA" id="ARBA00013682"/>
    </source>
</evidence>
<dbReference type="AlphaFoldDB" id="A0A917FMY3"/>
<evidence type="ECO:0000256" key="6">
    <source>
        <dbReference type="ARBA" id="ARBA00022679"/>
    </source>
</evidence>
<dbReference type="Proteomes" id="UP000605253">
    <property type="component" value="Unassembled WGS sequence"/>
</dbReference>
<dbReference type="PIRSF" id="PIRSF004553">
    <property type="entry name" value="CHP00095"/>
    <property type="match status" value="1"/>
</dbReference>
<evidence type="ECO:0000313" key="10">
    <source>
        <dbReference type="Proteomes" id="UP000605253"/>
    </source>
</evidence>
<dbReference type="GO" id="GO:0052913">
    <property type="term" value="F:16S rRNA (guanine(966)-N(2))-methyltransferase activity"/>
    <property type="evidence" value="ECO:0007669"/>
    <property type="project" value="UniProtKB-EC"/>
</dbReference>
<keyword evidence="6 8" id="KW-0808">Transferase</keyword>
<evidence type="ECO:0000256" key="8">
    <source>
        <dbReference type="PIRNR" id="PIRNR004553"/>
    </source>
</evidence>
<dbReference type="EC" id="2.1.1.171" evidence="3 8"/>
<evidence type="ECO:0000256" key="2">
    <source>
        <dbReference type="ARBA" id="ARBA00005269"/>
    </source>
</evidence>
<protein>
    <recommendedName>
        <fullName evidence="4 8">Ribosomal RNA small subunit methyltransferase D</fullName>
        <ecNumber evidence="3 8">2.1.1.171</ecNumber>
    </recommendedName>
</protein>
<dbReference type="Pfam" id="PF03602">
    <property type="entry name" value="Cons_hypoth95"/>
    <property type="match status" value="1"/>
</dbReference>
<dbReference type="SUPFAM" id="SSF53335">
    <property type="entry name" value="S-adenosyl-L-methionine-dependent methyltransferases"/>
    <property type="match status" value="1"/>
</dbReference>
<gene>
    <name evidence="9" type="ORF">GCM10011365_15090</name>
</gene>
<reference evidence="9" key="1">
    <citation type="journal article" date="2014" name="Int. J. Syst. Evol. Microbiol.">
        <title>Complete genome sequence of Corynebacterium casei LMG S-19264T (=DSM 44701T), isolated from a smear-ripened cheese.</title>
        <authorList>
            <consortium name="US DOE Joint Genome Institute (JGI-PGF)"/>
            <person name="Walter F."/>
            <person name="Albersmeier A."/>
            <person name="Kalinowski J."/>
            <person name="Ruckert C."/>
        </authorList>
    </citation>
    <scope>NUCLEOTIDE SEQUENCE</scope>
    <source>
        <strain evidence="9">CGMCC 1.12181</strain>
    </source>
</reference>
<keyword evidence="5 8" id="KW-0489">Methyltransferase</keyword>
<dbReference type="EMBL" id="BMEO01000005">
    <property type="protein sequence ID" value="GGF94750.1"/>
    <property type="molecule type" value="Genomic_DNA"/>
</dbReference>
<keyword evidence="8" id="KW-0949">S-adenosyl-L-methionine</keyword>
<comment type="catalytic activity">
    <reaction evidence="7 8">
        <text>guanosine(966) in 16S rRNA + S-adenosyl-L-methionine = N(2)-methylguanosine(966) in 16S rRNA + S-adenosyl-L-homocysteine + H(+)</text>
        <dbReference type="Rhea" id="RHEA:23548"/>
        <dbReference type="Rhea" id="RHEA-COMP:10211"/>
        <dbReference type="Rhea" id="RHEA-COMP:10212"/>
        <dbReference type="ChEBI" id="CHEBI:15378"/>
        <dbReference type="ChEBI" id="CHEBI:57856"/>
        <dbReference type="ChEBI" id="CHEBI:59789"/>
        <dbReference type="ChEBI" id="CHEBI:74269"/>
        <dbReference type="ChEBI" id="CHEBI:74481"/>
        <dbReference type="EC" id="2.1.1.171"/>
    </reaction>
</comment>
<reference evidence="9" key="2">
    <citation type="submission" date="2020-09" db="EMBL/GenBank/DDBJ databases">
        <authorList>
            <person name="Sun Q."/>
            <person name="Zhou Y."/>
        </authorList>
    </citation>
    <scope>NUCLEOTIDE SEQUENCE</scope>
    <source>
        <strain evidence="9">CGMCC 1.12181</strain>
    </source>
</reference>
<dbReference type="NCBIfam" id="TIGR00095">
    <property type="entry name" value="16S rRNA (guanine(966)-N(2))-methyltransferase RsmD"/>
    <property type="match status" value="1"/>
</dbReference>
<organism evidence="9 10">
    <name type="scientific">Marinicella pacifica</name>
    <dbReference type="NCBI Taxonomy" id="1171543"/>
    <lineage>
        <taxon>Bacteria</taxon>
        <taxon>Pseudomonadati</taxon>
        <taxon>Pseudomonadota</taxon>
        <taxon>Gammaproteobacteria</taxon>
        <taxon>Lysobacterales</taxon>
        <taxon>Marinicellaceae</taxon>
        <taxon>Marinicella</taxon>
    </lineage>
</organism>
<evidence type="ECO:0000256" key="7">
    <source>
        <dbReference type="ARBA" id="ARBA00048326"/>
    </source>
</evidence>
<evidence type="ECO:0000256" key="3">
    <source>
        <dbReference type="ARBA" id="ARBA00012141"/>
    </source>
</evidence>
<dbReference type="InterPro" id="IPR002052">
    <property type="entry name" value="DNA_methylase_N6_adenine_CS"/>
</dbReference>
<dbReference type="GO" id="GO:0003676">
    <property type="term" value="F:nucleic acid binding"/>
    <property type="evidence" value="ECO:0007669"/>
    <property type="project" value="InterPro"/>
</dbReference>
<keyword evidence="8" id="KW-0698">rRNA processing</keyword>
<accession>A0A917FMY3</accession>
<dbReference type="CDD" id="cd02440">
    <property type="entry name" value="AdoMet_MTases"/>
    <property type="match status" value="1"/>
</dbReference>
<comment type="function">
    <text evidence="1 8">Specifically methylates the guanine in position 966 of 16S rRNA in the assembled 30S particle.</text>
</comment>
<keyword evidence="10" id="KW-1185">Reference proteome</keyword>
<evidence type="ECO:0000313" key="9">
    <source>
        <dbReference type="EMBL" id="GGF94750.1"/>
    </source>
</evidence>
<dbReference type="PANTHER" id="PTHR43542:SF1">
    <property type="entry name" value="METHYLTRANSFERASE"/>
    <property type="match status" value="1"/>
</dbReference>
<proteinExistence type="inferred from homology"/>
<evidence type="ECO:0000256" key="5">
    <source>
        <dbReference type="ARBA" id="ARBA00022603"/>
    </source>
</evidence>
<dbReference type="Gene3D" id="3.40.50.150">
    <property type="entry name" value="Vaccinia Virus protein VP39"/>
    <property type="match status" value="1"/>
</dbReference>
<name>A0A917FMY3_9GAMM</name>